<proteinExistence type="predicted"/>
<dbReference type="OrthoDB" id="9148135at2"/>
<organism evidence="1 2">
    <name type="scientific">Micromonospora kangleipakensis</name>
    <dbReference type="NCBI Taxonomy" id="1077942"/>
    <lineage>
        <taxon>Bacteria</taxon>
        <taxon>Bacillati</taxon>
        <taxon>Actinomycetota</taxon>
        <taxon>Actinomycetes</taxon>
        <taxon>Micromonosporales</taxon>
        <taxon>Micromonosporaceae</taxon>
        <taxon>Micromonospora</taxon>
    </lineage>
</organism>
<dbReference type="AlphaFoldDB" id="A0A4Q8B7Q1"/>
<evidence type="ECO:0000313" key="2">
    <source>
        <dbReference type="Proteomes" id="UP000294114"/>
    </source>
</evidence>
<sequence length="98" mass="10726">MAVRQLTVDRVLGWRAGRHLLGRPAGVDVIAVGGPPRRGRRAPRLGLAGWISPVVVHRSRVVGTWDARDGEPVVRLWPEAPPVPTDRLDAEVTRCGRT</sequence>
<accession>A0A4Q8B7Q1</accession>
<keyword evidence="2" id="KW-1185">Reference proteome</keyword>
<name>A0A4Q8B7Q1_9ACTN</name>
<gene>
    <name evidence="1" type="ORF">EV384_1550</name>
</gene>
<comment type="caution">
    <text evidence="1">The sequence shown here is derived from an EMBL/GenBank/DDBJ whole genome shotgun (WGS) entry which is preliminary data.</text>
</comment>
<evidence type="ECO:0000313" key="1">
    <source>
        <dbReference type="EMBL" id="RZU73151.1"/>
    </source>
</evidence>
<dbReference type="EMBL" id="SHLD01000001">
    <property type="protein sequence ID" value="RZU73151.1"/>
    <property type="molecule type" value="Genomic_DNA"/>
</dbReference>
<reference evidence="1 2" key="1">
    <citation type="submission" date="2019-02" db="EMBL/GenBank/DDBJ databases">
        <title>Sequencing the genomes of 1000 actinobacteria strains.</title>
        <authorList>
            <person name="Klenk H.-P."/>
        </authorList>
    </citation>
    <scope>NUCLEOTIDE SEQUENCE [LARGE SCALE GENOMIC DNA]</scope>
    <source>
        <strain evidence="1 2">DSM 45612</strain>
    </source>
</reference>
<dbReference type="RefSeq" id="WP_130331434.1">
    <property type="nucleotide sequence ID" value="NZ_SHLD01000001.1"/>
</dbReference>
<protein>
    <submittedName>
        <fullName evidence="1">Uncharacterized protein</fullName>
    </submittedName>
</protein>
<dbReference type="Proteomes" id="UP000294114">
    <property type="component" value="Unassembled WGS sequence"/>
</dbReference>